<dbReference type="InterPro" id="IPR006260">
    <property type="entry name" value="TonB/TolA_C"/>
</dbReference>
<feature type="region of interest" description="Disordered" evidence="5">
    <location>
        <begin position="1"/>
        <end position="104"/>
    </location>
</feature>
<evidence type="ECO:0000256" key="5">
    <source>
        <dbReference type="SAM" id="MobiDB-lite"/>
    </source>
</evidence>
<evidence type="ECO:0000259" key="6">
    <source>
        <dbReference type="PROSITE" id="PS52015"/>
    </source>
</evidence>
<dbReference type="NCBIfam" id="TIGR01352">
    <property type="entry name" value="tonB_Cterm"/>
    <property type="match status" value="1"/>
</dbReference>
<dbReference type="PROSITE" id="PS52015">
    <property type="entry name" value="TONB_CTD"/>
    <property type="match status" value="1"/>
</dbReference>
<comment type="subcellular location">
    <subcellularLocation>
        <location evidence="1">Membrane</location>
        <topology evidence="1">Single-pass membrane protein</topology>
    </subcellularLocation>
</comment>
<dbReference type="Proteomes" id="UP000235659">
    <property type="component" value="Unassembled WGS sequence"/>
</dbReference>
<evidence type="ECO:0000256" key="1">
    <source>
        <dbReference type="ARBA" id="ARBA00004167"/>
    </source>
</evidence>
<reference evidence="7 8" key="1">
    <citation type="submission" date="2018-01" db="EMBL/GenBank/DDBJ databases">
        <title>Whole genome analyses suggest that Burkholderia sensu lato contains two further novel genera in the rhizoxinica-symbiotica group Mycetohabitans gen. nov., and Trinickia gen. nov.: implications for the evolution of diazotrophy and nodulation in the Burkholderiaceae.</title>
        <authorList>
            <person name="Estrada-de los Santos P."/>
            <person name="Palmer M."/>
            <person name="Chavez-Ramirez B."/>
            <person name="Beukes C."/>
            <person name="Steenkamp E.T."/>
            <person name="Hirsch A.M."/>
            <person name="Manyaka P."/>
            <person name="Maluk M."/>
            <person name="Lafos M."/>
            <person name="Crook M."/>
            <person name="Gross E."/>
            <person name="Simon M.F."/>
            <person name="Bueno dos Reis Junior F."/>
            <person name="Poole P.S."/>
            <person name="Venter S.N."/>
            <person name="James E.K."/>
        </authorList>
    </citation>
    <scope>NUCLEOTIDE SEQUENCE [LARGE SCALE GENOMIC DNA]</scope>
    <source>
        <strain evidence="7 8">WSM 3937</strain>
    </source>
</reference>
<keyword evidence="8" id="KW-1185">Reference proteome</keyword>
<dbReference type="Pfam" id="PF03544">
    <property type="entry name" value="TonB_C"/>
    <property type="match status" value="1"/>
</dbReference>
<keyword evidence="4" id="KW-0472">Membrane</keyword>
<dbReference type="SUPFAM" id="SSF74653">
    <property type="entry name" value="TolA/TonB C-terminal domain"/>
    <property type="match status" value="1"/>
</dbReference>
<keyword evidence="3" id="KW-1133">Transmembrane helix</keyword>
<sequence length="181" mass="19371">MVRTRSAQQTTELHTVAPPKQPSLKPAHTPTLPVHTPLPAAKSPPSEHALESAPVAKPERGSSAQTATAALSEPLPAIGAPATQETSAGSSTGNSPARAIAQPLPPVPDELREQAYQTVATARLVIHTDGSVAVELIKPTQYPRLNQIVLETLRSWRFFPAMQDGHPVETRQDIRVHFNVS</sequence>
<evidence type="ECO:0000256" key="4">
    <source>
        <dbReference type="ARBA" id="ARBA00023136"/>
    </source>
</evidence>
<feature type="domain" description="TonB C-terminal" evidence="6">
    <location>
        <begin position="92"/>
        <end position="181"/>
    </location>
</feature>
<evidence type="ECO:0000313" key="8">
    <source>
        <dbReference type="Proteomes" id="UP000235659"/>
    </source>
</evidence>
<proteinExistence type="predicted"/>
<dbReference type="EMBL" id="PNXY01000054">
    <property type="protein sequence ID" value="PMS20333.1"/>
    <property type="molecule type" value="Genomic_DNA"/>
</dbReference>
<dbReference type="Gene3D" id="3.30.1150.10">
    <property type="match status" value="1"/>
</dbReference>
<feature type="compositionally biased region" description="Polar residues" evidence="5">
    <location>
        <begin position="83"/>
        <end position="95"/>
    </location>
</feature>
<comment type="caution">
    <text evidence="7">The sequence shown here is derived from an EMBL/GenBank/DDBJ whole genome shotgun (WGS) entry which is preliminary data.</text>
</comment>
<evidence type="ECO:0000256" key="3">
    <source>
        <dbReference type="ARBA" id="ARBA00022989"/>
    </source>
</evidence>
<feature type="compositionally biased region" description="Polar residues" evidence="5">
    <location>
        <begin position="1"/>
        <end position="13"/>
    </location>
</feature>
<name>A0ABX4UYH2_9BURK</name>
<dbReference type="InterPro" id="IPR037682">
    <property type="entry name" value="TonB_C"/>
</dbReference>
<feature type="compositionally biased region" description="Low complexity" evidence="5">
    <location>
        <begin position="26"/>
        <end position="41"/>
    </location>
</feature>
<organism evidence="7 8">
    <name type="scientific">Paraburkholderia rhynchosiae</name>
    <dbReference type="NCBI Taxonomy" id="487049"/>
    <lineage>
        <taxon>Bacteria</taxon>
        <taxon>Pseudomonadati</taxon>
        <taxon>Pseudomonadota</taxon>
        <taxon>Betaproteobacteria</taxon>
        <taxon>Burkholderiales</taxon>
        <taxon>Burkholderiaceae</taxon>
        <taxon>Paraburkholderia</taxon>
    </lineage>
</organism>
<keyword evidence="2" id="KW-0812">Transmembrane</keyword>
<protein>
    <submittedName>
        <fullName evidence="7">Energy transducer TonB</fullName>
    </submittedName>
</protein>
<evidence type="ECO:0000313" key="7">
    <source>
        <dbReference type="EMBL" id="PMS20333.1"/>
    </source>
</evidence>
<accession>A0ABX4UYH2</accession>
<gene>
    <name evidence="7" type="ORF">C0Z16_34740</name>
</gene>
<evidence type="ECO:0000256" key="2">
    <source>
        <dbReference type="ARBA" id="ARBA00022692"/>
    </source>
</evidence>